<dbReference type="Gramene" id="PGSC0003DMT400096522">
    <property type="protein sequence ID" value="PGSC0003DMT400096522"/>
    <property type="gene ID" value="PGSC0003DMG400046093"/>
</dbReference>
<name>M1DYM4_SOLTU</name>
<feature type="region of interest" description="Disordered" evidence="1">
    <location>
        <begin position="29"/>
        <end position="58"/>
    </location>
</feature>
<keyword evidence="3" id="KW-1185">Reference proteome</keyword>
<reference evidence="2" key="2">
    <citation type="submission" date="2015-06" db="UniProtKB">
        <authorList>
            <consortium name="EnsemblPlants"/>
        </authorList>
    </citation>
    <scope>IDENTIFICATION</scope>
    <source>
        <strain evidence="2">DM1-3 516 R44</strain>
    </source>
</reference>
<sequence>MKNIQARSSQVSNLPSFLGFVIKDMSTTRENARRNDEDMVDQEVPTQAPQAPIDPLGKNVTNAEFRSAFQVWLKS</sequence>
<dbReference type="PaxDb" id="4113-PGSC0003DMT400096522"/>
<proteinExistence type="predicted"/>
<dbReference type="InParanoid" id="M1DYM4"/>
<protein>
    <submittedName>
        <fullName evidence="2">Uncharacterized protein</fullName>
    </submittedName>
</protein>
<evidence type="ECO:0000313" key="3">
    <source>
        <dbReference type="Proteomes" id="UP000011115"/>
    </source>
</evidence>
<dbReference type="AlphaFoldDB" id="M1DYM4"/>
<reference evidence="3" key="1">
    <citation type="journal article" date="2011" name="Nature">
        <title>Genome sequence and analysis of the tuber crop potato.</title>
        <authorList>
            <consortium name="The Potato Genome Sequencing Consortium"/>
        </authorList>
    </citation>
    <scope>NUCLEOTIDE SEQUENCE [LARGE SCALE GENOMIC DNA]</scope>
    <source>
        <strain evidence="3">cv. DM1-3 516 R44</strain>
    </source>
</reference>
<evidence type="ECO:0000313" key="2">
    <source>
        <dbReference type="EnsemblPlants" id="PGSC0003DMT400096522"/>
    </source>
</evidence>
<dbReference type="Proteomes" id="UP000011115">
    <property type="component" value="Unassembled WGS sequence"/>
</dbReference>
<organism evidence="2 3">
    <name type="scientific">Solanum tuberosum</name>
    <name type="common">Potato</name>
    <dbReference type="NCBI Taxonomy" id="4113"/>
    <lineage>
        <taxon>Eukaryota</taxon>
        <taxon>Viridiplantae</taxon>
        <taxon>Streptophyta</taxon>
        <taxon>Embryophyta</taxon>
        <taxon>Tracheophyta</taxon>
        <taxon>Spermatophyta</taxon>
        <taxon>Magnoliopsida</taxon>
        <taxon>eudicotyledons</taxon>
        <taxon>Gunneridae</taxon>
        <taxon>Pentapetalae</taxon>
        <taxon>asterids</taxon>
        <taxon>lamiids</taxon>
        <taxon>Solanales</taxon>
        <taxon>Solanaceae</taxon>
        <taxon>Solanoideae</taxon>
        <taxon>Solaneae</taxon>
        <taxon>Solanum</taxon>
    </lineage>
</organism>
<dbReference type="EnsemblPlants" id="PGSC0003DMT400096522">
    <property type="protein sequence ID" value="PGSC0003DMT400096522"/>
    <property type="gene ID" value="PGSC0003DMG400046093"/>
</dbReference>
<accession>M1DYM4</accession>
<dbReference type="HOGENOM" id="CLU_2675845_0_0_1"/>
<evidence type="ECO:0000256" key="1">
    <source>
        <dbReference type="SAM" id="MobiDB-lite"/>
    </source>
</evidence>